<evidence type="ECO:0000313" key="2">
    <source>
        <dbReference type="EMBL" id="GLL09139.1"/>
    </source>
</evidence>
<reference evidence="2" key="2">
    <citation type="submission" date="2023-01" db="EMBL/GenBank/DDBJ databases">
        <authorList>
            <person name="Sun Q."/>
            <person name="Evtushenko L."/>
        </authorList>
    </citation>
    <scope>NUCLEOTIDE SEQUENCE</scope>
    <source>
        <strain evidence="2">VKM Ac-1069</strain>
    </source>
</reference>
<evidence type="ECO:0000313" key="3">
    <source>
        <dbReference type="Proteomes" id="UP001143463"/>
    </source>
</evidence>
<organism evidence="2 3">
    <name type="scientific">Pseudonocardia halophobica</name>
    <dbReference type="NCBI Taxonomy" id="29401"/>
    <lineage>
        <taxon>Bacteria</taxon>
        <taxon>Bacillati</taxon>
        <taxon>Actinomycetota</taxon>
        <taxon>Actinomycetes</taxon>
        <taxon>Pseudonocardiales</taxon>
        <taxon>Pseudonocardiaceae</taxon>
        <taxon>Pseudonocardia</taxon>
    </lineage>
</organism>
<protein>
    <submittedName>
        <fullName evidence="2">Uncharacterized protein</fullName>
    </submittedName>
</protein>
<dbReference type="RefSeq" id="WP_037042026.1">
    <property type="nucleotide sequence ID" value="NZ_BAAAUZ010000015.1"/>
</dbReference>
<gene>
    <name evidence="2" type="ORF">GCM10017577_02790</name>
</gene>
<keyword evidence="3" id="KW-1185">Reference proteome</keyword>
<feature type="region of interest" description="Disordered" evidence="1">
    <location>
        <begin position="90"/>
        <end position="109"/>
    </location>
</feature>
<evidence type="ECO:0000256" key="1">
    <source>
        <dbReference type="SAM" id="MobiDB-lite"/>
    </source>
</evidence>
<dbReference type="EMBL" id="BSFQ01000001">
    <property type="protein sequence ID" value="GLL09139.1"/>
    <property type="molecule type" value="Genomic_DNA"/>
</dbReference>
<dbReference type="AlphaFoldDB" id="A0A9W6KYR4"/>
<name>A0A9W6KYR4_9PSEU</name>
<sequence length="109" mass="11803">MSLDAVSAYTLVVGDEDGPADVQVFSTAEAAWRALDAEIRLRCGMRPRPRRVTDPEAAARLADAWRAGEPETRFWQVQAHRLPILLPAIAGTPSRPSGRPSRAGALRSA</sequence>
<dbReference type="Proteomes" id="UP001143463">
    <property type="component" value="Unassembled WGS sequence"/>
</dbReference>
<comment type="caution">
    <text evidence="2">The sequence shown here is derived from an EMBL/GenBank/DDBJ whole genome shotgun (WGS) entry which is preliminary data.</text>
</comment>
<accession>A0A9W6KYR4</accession>
<reference evidence="2" key="1">
    <citation type="journal article" date="2014" name="Int. J. Syst. Evol. Microbiol.">
        <title>Complete genome sequence of Corynebacterium casei LMG S-19264T (=DSM 44701T), isolated from a smear-ripened cheese.</title>
        <authorList>
            <consortium name="US DOE Joint Genome Institute (JGI-PGF)"/>
            <person name="Walter F."/>
            <person name="Albersmeier A."/>
            <person name="Kalinowski J."/>
            <person name="Ruckert C."/>
        </authorList>
    </citation>
    <scope>NUCLEOTIDE SEQUENCE</scope>
    <source>
        <strain evidence="2">VKM Ac-1069</strain>
    </source>
</reference>
<proteinExistence type="predicted"/>